<name>A0A1H6LRX2_9RHOB</name>
<dbReference type="EMBL" id="FNXG01000002">
    <property type="protein sequence ID" value="SEH91461.1"/>
    <property type="molecule type" value="Genomic_DNA"/>
</dbReference>
<dbReference type="AlphaFoldDB" id="A0A1H6LRX2"/>
<keyword evidence="2" id="KW-1185">Reference proteome</keyword>
<accession>A0A1H6LRX2</accession>
<protein>
    <submittedName>
        <fullName evidence="1">Predicted transcriptional regulator</fullName>
    </submittedName>
</protein>
<dbReference type="InterPro" id="IPR036390">
    <property type="entry name" value="WH_DNA-bd_sf"/>
</dbReference>
<evidence type="ECO:0000313" key="2">
    <source>
        <dbReference type="Proteomes" id="UP000199125"/>
    </source>
</evidence>
<dbReference type="RefSeq" id="WP_090847421.1">
    <property type="nucleotide sequence ID" value="NZ_FNXG01000002.1"/>
</dbReference>
<evidence type="ECO:0000313" key="1">
    <source>
        <dbReference type="EMBL" id="SEH91461.1"/>
    </source>
</evidence>
<reference evidence="2" key="1">
    <citation type="submission" date="2016-10" db="EMBL/GenBank/DDBJ databases">
        <authorList>
            <person name="Varghese N."/>
            <person name="Submissions S."/>
        </authorList>
    </citation>
    <scope>NUCLEOTIDE SEQUENCE [LARGE SCALE GENOMIC DNA]</scope>
    <source>
        <strain evidence="2">DSM 11593</strain>
    </source>
</reference>
<dbReference type="OrthoDB" id="8449527at2"/>
<dbReference type="Pfam" id="PF25212">
    <property type="entry name" value="HVO_A0114"/>
    <property type="match status" value="1"/>
</dbReference>
<dbReference type="SUPFAM" id="SSF46785">
    <property type="entry name" value="Winged helix' DNA-binding domain"/>
    <property type="match status" value="1"/>
</dbReference>
<sequence length="127" mass="14088">MTTLKVGIAGYDEMKARTMRIAKGEEKPAADDPKVWFTSTESFAKVLSAGNRELLRVIAEKSPASLEELSEITGRAISNLSRTMKTMESYGLVRLEKEGRKVAPKVVHDRVELALPLLDRRMAQGGR</sequence>
<dbReference type="Gene3D" id="1.10.10.10">
    <property type="entry name" value="Winged helix-like DNA-binding domain superfamily/Winged helix DNA-binding domain"/>
    <property type="match status" value="1"/>
</dbReference>
<organism evidence="1 2">
    <name type="scientific">Paracoccus alkenifer</name>
    <dbReference type="NCBI Taxonomy" id="65735"/>
    <lineage>
        <taxon>Bacteria</taxon>
        <taxon>Pseudomonadati</taxon>
        <taxon>Pseudomonadota</taxon>
        <taxon>Alphaproteobacteria</taxon>
        <taxon>Rhodobacterales</taxon>
        <taxon>Paracoccaceae</taxon>
        <taxon>Paracoccus</taxon>
    </lineage>
</organism>
<proteinExistence type="predicted"/>
<gene>
    <name evidence="1" type="ORF">SAMN04488075_1807</name>
</gene>
<dbReference type="InterPro" id="IPR036388">
    <property type="entry name" value="WH-like_DNA-bd_sf"/>
</dbReference>
<dbReference type="Proteomes" id="UP000199125">
    <property type="component" value="Unassembled WGS sequence"/>
</dbReference>
<dbReference type="STRING" id="65735.SAMN04488075_1807"/>